<organism evidence="1 2">
    <name type="scientific">Alosa alosa</name>
    <name type="common">allis shad</name>
    <dbReference type="NCBI Taxonomy" id="278164"/>
    <lineage>
        <taxon>Eukaryota</taxon>
        <taxon>Metazoa</taxon>
        <taxon>Chordata</taxon>
        <taxon>Craniata</taxon>
        <taxon>Vertebrata</taxon>
        <taxon>Euteleostomi</taxon>
        <taxon>Actinopterygii</taxon>
        <taxon>Neopterygii</taxon>
        <taxon>Teleostei</taxon>
        <taxon>Clupei</taxon>
        <taxon>Clupeiformes</taxon>
        <taxon>Clupeoidei</taxon>
        <taxon>Clupeidae</taxon>
        <taxon>Alosa</taxon>
    </lineage>
</organism>
<sequence>MSLPVNSDLFSLEKIARYRHACSNGSPYAINKPIDIKPRKRCEAQAWVNNYSTHRYECEVHRCQIYARQRRYYDRYLIRHPSDQIHMLTGKETDAGG</sequence>
<dbReference type="Proteomes" id="UP000823561">
    <property type="component" value="Chromosome 5"/>
</dbReference>
<dbReference type="EMBL" id="JADWDJ010000005">
    <property type="protein sequence ID" value="KAG5280703.1"/>
    <property type="molecule type" value="Genomic_DNA"/>
</dbReference>
<proteinExistence type="predicted"/>
<reference evidence="1" key="1">
    <citation type="submission" date="2020-10" db="EMBL/GenBank/DDBJ databases">
        <title>Chromosome-scale genome assembly of the Allis shad, Alosa alosa.</title>
        <authorList>
            <person name="Margot Z."/>
            <person name="Christophe K."/>
            <person name="Cabau C."/>
            <person name="Louis A."/>
            <person name="Berthelot C."/>
            <person name="Parey E."/>
            <person name="Roest Crollius H."/>
            <person name="Montfort J."/>
            <person name="Robinson-Rechavi M."/>
            <person name="Bucao C."/>
            <person name="Bouchez O."/>
            <person name="Gislard M."/>
            <person name="Lluch J."/>
            <person name="Milhes M."/>
            <person name="Lampietro C."/>
            <person name="Lopez Roques C."/>
            <person name="Donnadieu C."/>
            <person name="Braasch I."/>
            <person name="Desvignes T."/>
            <person name="Postlethwait J."/>
            <person name="Bobe J."/>
            <person name="Guiguen Y."/>
        </authorList>
    </citation>
    <scope>NUCLEOTIDE SEQUENCE</scope>
    <source>
        <strain evidence="1">M-15738</strain>
        <tissue evidence="1">Blood</tissue>
    </source>
</reference>
<evidence type="ECO:0000313" key="2">
    <source>
        <dbReference type="Proteomes" id="UP000823561"/>
    </source>
</evidence>
<accession>A0AAV6H011</accession>
<name>A0AAV6H011_9TELE</name>
<gene>
    <name evidence="1" type="ORF">AALO_G00063070</name>
</gene>
<evidence type="ECO:0000313" key="1">
    <source>
        <dbReference type="EMBL" id="KAG5280703.1"/>
    </source>
</evidence>
<dbReference type="AlphaFoldDB" id="A0AAV6H011"/>
<protein>
    <submittedName>
        <fullName evidence="1">Uncharacterized protein</fullName>
    </submittedName>
</protein>
<comment type="caution">
    <text evidence="1">The sequence shown here is derived from an EMBL/GenBank/DDBJ whole genome shotgun (WGS) entry which is preliminary data.</text>
</comment>
<keyword evidence="2" id="KW-1185">Reference proteome</keyword>